<dbReference type="PANTHER" id="PTHR43806">
    <property type="entry name" value="PEPTIDASE S8"/>
    <property type="match status" value="1"/>
</dbReference>
<keyword evidence="6 9" id="KW-0378">Hydrolase</keyword>
<feature type="active site" description="Charge relay system" evidence="8 9">
    <location>
        <position position="542"/>
    </location>
</feature>
<dbReference type="SUPFAM" id="SSF52025">
    <property type="entry name" value="PA domain"/>
    <property type="match status" value="1"/>
</dbReference>
<feature type="active site" description="Charge relay system" evidence="8 9">
    <location>
        <position position="165"/>
    </location>
</feature>
<reference evidence="14 15" key="1">
    <citation type="submission" date="2018-07" db="EMBL/GenBank/DDBJ databases">
        <title>Complete genome sequencing of Ornithinimicrobium sp. AMA3305.</title>
        <authorList>
            <person name="Bae J.-W."/>
        </authorList>
    </citation>
    <scope>NUCLEOTIDE SEQUENCE [LARGE SCALE GENOMIC DNA]</scope>
    <source>
        <strain evidence="14 15">AMA3305</strain>
    </source>
</reference>
<dbReference type="EMBL" id="CP031229">
    <property type="protein sequence ID" value="AXH96832.1"/>
    <property type="molecule type" value="Genomic_DNA"/>
</dbReference>
<keyword evidence="4 9" id="KW-0645">Protease</keyword>
<dbReference type="GO" id="GO:0004252">
    <property type="term" value="F:serine-type endopeptidase activity"/>
    <property type="evidence" value="ECO:0007669"/>
    <property type="project" value="UniProtKB-UniRule"/>
</dbReference>
<evidence type="ECO:0000256" key="2">
    <source>
        <dbReference type="ARBA" id="ARBA00022512"/>
    </source>
</evidence>
<feature type="domain" description="PA" evidence="12">
    <location>
        <begin position="376"/>
        <end position="470"/>
    </location>
</feature>
<evidence type="ECO:0000256" key="7">
    <source>
        <dbReference type="ARBA" id="ARBA00022825"/>
    </source>
</evidence>
<name>A0A345NP74_9MICO</name>
<evidence type="ECO:0000256" key="8">
    <source>
        <dbReference type="PIRSR" id="PIRSR615500-1"/>
    </source>
</evidence>
<dbReference type="OrthoDB" id="9813435at2"/>
<protein>
    <submittedName>
        <fullName evidence="14">Peptidase S8</fullName>
    </submittedName>
</protein>
<dbReference type="PROSITE" id="PS00137">
    <property type="entry name" value="SUBTILASE_HIS"/>
    <property type="match status" value="1"/>
</dbReference>
<dbReference type="AlphaFoldDB" id="A0A345NP74"/>
<evidence type="ECO:0000256" key="6">
    <source>
        <dbReference type="ARBA" id="ARBA00022801"/>
    </source>
</evidence>
<keyword evidence="7 9" id="KW-0720">Serine protease</keyword>
<evidence type="ECO:0000313" key="14">
    <source>
        <dbReference type="EMBL" id="AXH96832.1"/>
    </source>
</evidence>
<proteinExistence type="inferred from homology"/>
<dbReference type="GO" id="GO:0005615">
    <property type="term" value="C:extracellular space"/>
    <property type="evidence" value="ECO:0007669"/>
    <property type="project" value="TreeGrafter"/>
</dbReference>
<dbReference type="InterPro" id="IPR036852">
    <property type="entry name" value="Peptidase_S8/S53_dom_sf"/>
</dbReference>
<dbReference type="Pfam" id="PF02225">
    <property type="entry name" value="PA"/>
    <property type="match status" value="1"/>
</dbReference>
<accession>A0A345NP74</accession>
<dbReference type="Gene3D" id="3.40.50.12090">
    <property type="match status" value="2"/>
</dbReference>
<dbReference type="GO" id="GO:0006508">
    <property type="term" value="P:proteolysis"/>
    <property type="evidence" value="ECO:0007669"/>
    <property type="project" value="UniProtKB-KW"/>
</dbReference>
<dbReference type="InterPro" id="IPR000209">
    <property type="entry name" value="Peptidase_S8/S53_dom"/>
</dbReference>
<dbReference type="PROSITE" id="PS00138">
    <property type="entry name" value="SUBTILASE_SER"/>
    <property type="match status" value="1"/>
</dbReference>
<evidence type="ECO:0000259" key="11">
    <source>
        <dbReference type="Pfam" id="PF00082"/>
    </source>
</evidence>
<dbReference type="PANTHER" id="PTHR43806:SF66">
    <property type="entry name" value="SERIN ENDOPEPTIDASE"/>
    <property type="match status" value="1"/>
</dbReference>
<dbReference type="CDD" id="cd02133">
    <property type="entry name" value="PA_C5a_like"/>
    <property type="match status" value="1"/>
</dbReference>
<feature type="domain" description="Peptidase S8/S53" evidence="11">
    <location>
        <begin position="156"/>
        <end position="597"/>
    </location>
</feature>
<gene>
    <name evidence="14" type="ORF">DV701_12530</name>
</gene>
<keyword evidence="2" id="KW-0134">Cell wall</keyword>
<keyword evidence="15" id="KW-1185">Reference proteome</keyword>
<comment type="similarity">
    <text evidence="1 9 10">Belongs to the peptidase S8 family.</text>
</comment>
<dbReference type="Pfam" id="PF04122">
    <property type="entry name" value="CW_binding_2"/>
    <property type="match status" value="3"/>
</dbReference>
<dbReference type="InterPro" id="IPR007253">
    <property type="entry name" value="Cell_wall-bd_2"/>
</dbReference>
<evidence type="ECO:0000256" key="3">
    <source>
        <dbReference type="ARBA" id="ARBA00022525"/>
    </source>
</evidence>
<dbReference type="PROSITE" id="PS00136">
    <property type="entry name" value="SUBTILASE_ASP"/>
    <property type="match status" value="1"/>
</dbReference>
<evidence type="ECO:0000256" key="5">
    <source>
        <dbReference type="ARBA" id="ARBA00022729"/>
    </source>
</evidence>
<dbReference type="SUPFAM" id="SSF52743">
    <property type="entry name" value="Subtilisin-like"/>
    <property type="match status" value="1"/>
</dbReference>
<dbReference type="InterPro" id="IPR046450">
    <property type="entry name" value="PA_dom_sf"/>
</dbReference>
<dbReference type="InterPro" id="IPR015500">
    <property type="entry name" value="Peptidase_S8_subtilisin-rel"/>
</dbReference>
<evidence type="ECO:0000256" key="1">
    <source>
        <dbReference type="ARBA" id="ARBA00011073"/>
    </source>
</evidence>
<feature type="domain" description="C5a peptidase/Subtilisin-like protease SBT2-like Fn3-like" evidence="13">
    <location>
        <begin position="617"/>
        <end position="720"/>
    </location>
</feature>
<keyword evidence="5" id="KW-0732">Signal</keyword>
<keyword evidence="3" id="KW-0964">Secreted</keyword>
<dbReference type="Pfam" id="PF06280">
    <property type="entry name" value="fn3_5"/>
    <property type="match status" value="1"/>
</dbReference>
<dbReference type="Proteomes" id="UP000253790">
    <property type="component" value="Chromosome"/>
</dbReference>
<feature type="active site" description="Charge relay system" evidence="8 9">
    <location>
        <position position="227"/>
    </location>
</feature>
<dbReference type="RefSeq" id="WP_114928700.1">
    <property type="nucleotide sequence ID" value="NZ_CP031229.1"/>
</dbReference>
<dbReference type="GO" id="GO:0016020">
    <property type="term" value="C:membrane"/>
    <property type="evidence" value="ECO:0007669"/>
    <property type="project" value="InterPro"/>
</dbReference>
<dbReference type="InterPro" id="IPR022398">
    <property type="entry name" value="Peptidase_S8_His-AS"/>
</dbReference>
<dbReference type="InterPro" id="IPR023828">
    <property type="entry name" value="Peptidase_S8_Ser-AS"/>
</dbReference>
<evidence type="ECO:0000259" key="12">
    <source>
        <dbReference type="Pfam" id="PF02225"/>
    </source>
</evidence>
<evidence type="ECO:0000256" key="9">
    <source>
        <dbReference type="PROSITE-ProRule" id="PRU01240"/>
    </source>
</evidence>
<dbReference type="Pfam" id="PF00082">
    <property type="entry name" value="Peptidase_S8"/>
    <property type="match status" value="1"/>
</dbReference>
<dbReference type="InterPro" id="IPR023827">
    <property type="entry name" value="Peptidase_S8_Asp-AS"/>
</dbReference>
<sequence length="1197" mass="122982">MTGAFLAPIAASADDISKFADGATAPELKIQDNVVTGVQTAPNSFFVQFASEPTSNGGSLSAIRAERSQFQADVADAGVDVEVRQEFGTLWNGVSVDVEEDELLELASSGVVEAIFPMEIIEAPTDVQTQTIDPELFSAITMTGADVVQSELGYDGTGIKVGIIDTGIDIDHPDLGGNGTPGSTAFPSERVAYGYDLVGDTYNSDPSDPAYQPNPMPDPNPDDCQGHGTHVAGIVGADGEVTGVAPGVTFGAYRVFGCEGSTEGDVMLHAMELALRDGMDVVNMSIGSAFSNWAQYPTAQASDALAREGVVVAASIGNSGDDGVYSAGAPGVGRDTIGVGSVDNIEFMASFFSDENGDPVPYVPATGSPAPPTEGTAPVVAVAEPGTPEALACGTDPFTDAQKAVIDGNWVLIQRGTCSFYEKARNGQLAGAAGVIIYNNVPGLINPTVEGDPPVTVPVIMITAADGEALVADALAEGSTTITWSAEQTSTPSPTGGLMSSFSSFGTAADLMYKPDVAAPGGQIYSTYPLEKGAHATLSGTSMASPHVAGAAALMLEADPGLSVPEVKTKMQNSAEQLPLNIAPAAGLEVVHLQGAGMIHVDKAILADVELEPSFLQLGQTSDAVTTTLTLTNTTDLTEVYTMSFEPALGTAGTASDWDYYYADADVSFSADQVSVPAGGSATVDVTVVGPYDAEEDIGFLYGGYVLATGTDSSVYSVPVGGASFDLQQVEVLTGAVQGETGPVELPVLGKLASCTMFLGVDCVDPEGDWNLAGAGTTYTMDEGDVPTVLMHLEQQSRAMDWEVFKARADGGKGASLGLVSEVDYLERTPGLTVRTWDGKVVDDNGARVRVPDGDYVIEITITRAQAWNDDRDAVTETWTSPAFGIAWAGTGLVDSPTVDRAMGPDRYATAAELAVENFDAGVETVYIGSGQAFPDALSGSALAGTEGSPVLLTRSGSLPAATRMALQTLAPERIVVLGGPTAISAGVEARLADYAGTVERLAGSDRYATSAAVSGEYPVGVSVAFLASGRAFPDALSASAAAGVEDSPVLLTRPGSIPAVVAAELARLDPDRIVVLGGRTAVSDAVLRQARAYATDVVRIGGDDRYETSANVAAEFFTTPVAHAVMASGSGFADALAAAPVAAQNTSPVLLTRPTRIPAATLATMIDLRVQALTIAGGYSAVSLAVQEELESVVYP</sequence>
<dbReference type="PROSITE" id="PS51892">
    <property type="entry name" value="SUBTILASE"/>
    <property type="match status" value="1"/>
</dbReference>
<dbReference type="KEGG" id="orn:DV701_12530"/>
<dbReference type="Gene3D" id="3.50.30.30">
    <property type="match status" value="1"/>
</dbReference>
<dbReference type="Gene3D" id="3.40.50.200">
    <property type="entry name" value="Peptidase S8/S53 domain"/>
    <property type="match status" value="1"/>
</dbReference>
<dbReference type="InterPro" id="IPR003137">
    <property type="entry name" value="PA_domain"/>
</dbReference>
<evidence type="ECO:0000256" key="4">
    <source>
        <dbReference type="ARBA" id="ARBA00022670"/>
    </source>
</evidence>
<organism evidence="14 15">
    <name type="scientific">Ornithinimicrobium avium</name>
    <dbReference type="NCBI Taxonomy" id="2283195"/>
    <lineage>
        <taxon>Bacteria</taxon>
        <taxon>Bacillati</taxon>
        <taxon>Actinomycetota</taxon>
        <taxon>Actinomycetes</taxon>
        <taxon>Micrococcales</taxon>
        <taxon>Ornithinimicrobiaceae</taxon>
        <taxon>Ornithinimicrobium</taxon>
    </lineage>
</organism>
<dbReference type="PRINTS" id="PR00723">
    <property type="entry name" value="SUBTILISIN"/>
</dbReference>
<evidence type="ECO:0000313" key="15">
    <source>
        <dbReference type="Proteomes" id="UP000253790"/>
    </source>
</evidence>
<evidence type="ECO:0000256" key="10">
    <source>
        <dbReference type="RuleBase" id="RU003355"/>
    </source>
</evidence>
<dbReference type="InterPro" id="IPR050131">
    <property type="entry name" value="Peptidase_S8_subtilisin-like"/>
</dbReference>
<dbReference type="InterPro" id="IPR010435">
    <property type="entry name" value="C5a/SBT2-like_Fn3"/>
</dbReference>
<evidence type="ECO:0000259" key="13">
    <source>
        <dbReference type="Pfam" id="PF06280"/>
    </source>
</evidence>